<dbReference type="InterPro" id="IPR036761">
    <property type="entry name" value="TTHA0802/YceI-like_sf"/>
</dbReference>
<keyword evidence="4" id="KW-1185">Reference proteome</keyword>
<protein>
    <submittedName>
        <fullName evidence="3">YceI family protein</fullName>
    </submittedName>
</protein>
<comment type="similarity">
    <text evidence="1">Belongs to the UPF0312 family.</text>
</comment>
<proteinExistence type="inferred from homology"/>
<name>A0ABT1AA88_9PSEU</name>
<sequence>MTVEATTTTFRTGTWSIDPVHSSVSFTARHLGVAKVRGTFDAFEGTVTTAADPRRSSVVATIRTASVNTRNSQRDGHLRSRDFLDVAAYPTMAFRSTAIRPRDGETVLVDGELTLRGVTRPVTLAVEVGGFADGPNGSTVAGFSATTEIDRTDFGVTGGPAGAIVSDRIRIALEIEATLTA</sequence>
<organism evidence="3 4">
    <name type="scientific">Pseudonocardia humida</name>
    <dbReference type="NCBI Taxonomy" id="2800819"/>
    <lineage>
        <taxon>Bacteria</taxon>
        <taxon>Bacillati</taxon>
        <taxon>Actinomycetota</taxon>
        <taxon>Actinomycetes</taxon>
        <taxon>Pseudonocardiales</taxon>
        <taxon>Pseudonocardiaceae</taxon>
        <taxon>Pseudonocardia</taxon>
    </lineage>
</organism>
<feature type="domain" description="Lipid/polyisoprenoid-binding YceI-like" evidence="2">
    <location>
        <begin position="14"/>
        <end position="178"/>
    </location>
</feature>
<comment type="caution">
    <text evidence="3">The sequence shown here is derived from an EMBL/GenBank/DDBJ whole genome shotgun (WGS) entry which is preliminary data.</text>
</comment>
<gene>
    <name evidence="3" type="ORF">KDL28_33215</name>
</gene>
<reference evidence="3" key="1">
    <citation type="submission" date="2021-04" db="EMBL/GenBank/DDBJ databases">
        <title>Pseudonocardia sp. nov., isolated from sandy soil of mangrove forest.</title>
        <authorList>
            <person name="Zan Z."/>
            <person name="Huang R."/>
            <person name="Liu W."/>
        </authorList>
    </citation>
    <scope>NUCLEOTIDE SEQUENCE</scope>
    <source>
        <strain evidence="3">S2-4</strain>
    </source>
</reference>
<dbReference type="PANTHER" id="PTHR34406">
    <property type="entry name" value="PROTEIN YCEI"/>
    <property type="match status" value="1"/>
</dbReference>
<dbReference type="SUPFAM" id="SSF101874">
    <property type="entry name" value="YceI-like"/>
    <property type="match status" value="1"/>
</dbReference>
<dbReference type="Pfam" id="PF04264">
    <property type="entry name" value="YceI"/>
    <property type="match status" value="1"/>
</dbReference>
<dbReference type="Proteomes" id="UP001165283">
    <property type="component" value="Unassembled WGS sequence"/>
</dbReference>
<evidence type="ECO:0000256" key="1">
    <source>
        <dbReference type="ARBA" id="ARBA00008812"/>
    </source>
</evidence>
<dbReference type="EMBL" id="JAGSOV010000073">
    <property type="protein sequence ID" value="MCO1659932.1"/>
    <property type="molecule type" value="Genomic_DNA"/>
</dbReference>
<accession>A0ABT1AA88</accession>
<dbReference type="SMART" id="SM00867">
    <property type="entry name" value="YceI"/>
    <property type="match status" value="1"/>
</dbReference>
<dbReference type="PANTHER" id="PTHR34406:SF1">
    <property type="entry name" value="PROTEIN YCEI"/>
    <property type="match status" value="1"/>
</dbReference>
<dbReference type="InterPro" id="IPR007372">
    <property type="entry name" value="Lipid/polyisoprenoid-bd_YceI"/>
</dbReference>
<evidence type="ECO:0000313" key="3">
    <source>
        <dbReference type="EMBL" id="MCO1659932.1"/>
    </source>
</evidence>
<evidence type="ECO:0000313" key="4">
    <source>
        <dbReference type="Proteomes" id="UP001165283"/>
    </source>
</evidence>
<dbReference type="RefSeq" id="WP_252445065.1">
    <property type="nucleotide sequence ID" value="NZ_JAGSOV010000073.1"/>
</dbReference>
<dbReference type="Gene3D" id="2.40.128.110">
    <property type="entry name" value="Lipid/polyisoprenoid-binding, YceI-like"/>
    <property type="match status" value="1"/>
</dbReference>
<evidence type="ECO:0000259" key="2">
    <source>
        <dbReference type="SMART" id="SM00867"/>
    </source>
</evidence>